<evidence type="ECO:0000256" key="2">
    <source>
        <dbReference type="SAM" id="SignalP"/>
    </source>
</evidence>
<feature type="chain" id="PRO_5039163424" evidence="2">
    <location>
        <begin position="18"/>
        <end position="58"/>
    </location>
</feature>
<gene>
    <name evidence="3" type="ORF">MalAC0309_0975</name>
</gene>
<dbReference type="Proteomes" id="UP000218965">
    <property type="component" value="Chromosome"/>
</dbReference>
<proteinExistence type="predicted"/>
<feature type="compositionally biased region" description="Low complexity" evidence="1">
    <location>
        <begin position="32"/>
        <end position="49"/>
    </location>
</feature>
<feature type="region of interest" description="Disordered" evidence="1">
    <location>
        <begin position="18"/>
        <end position="58"/>
    </location>
</feature>
<feature type="signal peptide" evidence="2">
    <location>
        <begin position="1"/>
        <end position="17"/>
    </location>
</feature>
<dbReference type="EMBL" id="AP017315">
    <property type="protein sequence ID" value="BAU31839.1"/>
    <property type="molecule type" value="Genomic_DNA"/>
</dbReference>
<protein>
    <submittedName>
        <fullName evidence="3">Annexin</fullName>
    </submittedName>
</protein>
<sequence length="58" mass="6008">MKRALVILGVASTFALAGCGDGTVNQAPVDEPLPGEQQPMPEEPGMPGEDGIDEDMQP</sequence>
<reference evidence="3 4" key="2">
    <citation type="submission" date="2016-01" db="EMBL/GenBank/DDBJ databases">
        <title>Microcella alkaliphila JAM AC0309 whole genome shotgun sequence.</title>
        <authorList>
            <person name="Kurata A."/>
            <person name="Hirose Y."/>
            <person name="Kishimoto N."/>
            <person name="Kobayashi T."/>
        </authorList>
    </citation>
    <scope>NUCLEOTIDE SEQUENCE [LARGE SCALE GENOMIC DNA]</scope>
    <source>
        <strain evidence="3 4">JAM AC0309</strain>
    </source>
</reference>
<name>A0A0U5BC67_9MICO</name>
<reference evidence="4" key="1">
    <citation type="submission" date="2015-12" db="EMBL/GenBank/DDBJ databases">
        <authorList>
            <person name="Shamseldin A."/>
            <person name="Moawad H."/>
            <person name="Abd El-Rahim W.M."/>
            <person name="Sadowsky M.J."/>
        </authorList>
    </citation>
    <scope>NUCLEOTIDE SEQUENCE [LARGE SCALE GENOMIC DNA]</scope>
    <source>
        <strain evidence="4">JAM AC0309</strain>
    </source>
</reference>
<dbReference type="AlphaFoldDB" id="A0A0U5BC67"/>
<evidence type="ECO:0000256" key="1">
    <source>
        <dbReference type="SAM" id="MobiDB-lite"/>
    </source>
</evidence>
<accession>A0A0U5BC67</accession>
<organism evidence="3 4">
    <name type="scientific">Microcella alkaliphila</name>
    <dbReference type="NCBI Taxonomy" id="279828"/>
    <lineage>
        <taxon>Bacteria</taxon>
        <taxon>Bacillati</taxon>
        <taxon>Actinomycetota</taxon>
        <taxon>Actinomycetes</taxon>
        <taxon>Micrococcales</taxon>
        <taxon>Microbacteriaceae</taxon>
        <taxon>Microcella</taxon>
    </lineage>
</organism>
<dbReference type="PROSITE" id="PS51257">
    <property type="entry name" value="PROKAR_LIPOPROTEIN"/>
    <property type="match status" value="1"/>
</dbReference>
<dbReference type="KEGG" id="malk:MalAC0309_0975"/>
<dbReference type="RefSeq" id="WP_161494074.1">
    <property type="nucleotide sequence ID" value="NZ_AP017315.1"/>
</dbReference>
<evidence type="ECO:0000313" key="3">
    <source>
        <dbReference type="EMBL" id="BAU31839.1"/>
    </source>
</evidence>
<evidence type="ECO:0000313" key="4">
    <source>
        <dbReference type="Proteomes" id="UP000218965"/>
    </source>
</evidence>
<keyword evidence="2" id="KW-0732">Signal</keyword>